<evidence type="ECO:0000313" key="4">
    <source>
        <dbReference type="Proteomes" id="UP000030960"/>
    </source>
</evidence>
<dbReference type="AlphaFoldDB" id="A0A0B3S3Q2"/>
<keyword evidence="4" id="KW-1185">Reference proteome</keyword>
<comment type="caution">
    <text evidence="3">The sequence shown here is derived from an EMBL/GenBank/DDBJ whole genome shotgun (WGS) entry which is preliminary data.</text>
</comment>
<keyword evidence="1" id="KW-0472">Membrane</keyword>
<evidence type="ECO:0000259" key="2">
    <source>
        <dbReference type="Pfam" id="PF07331"/>
    </source>
</evidence>
<organism evidence="3 4">
    <name type="scientific">Mameliella alba</name>
    <dbReference type="NCBI Taxonomy" id="561184"/>
    <lineage>
        <taxon>Bacteria</taxon>
        <taxon>Pseudomonadati</taxon>
        <taxon>Pseudomonadota</taxon>
        <taxon>Alphaproteobacteria</taxon>
        <taxon>Rhodobacterales</taxon>
        <taxon>Roseobacteraceae</taxon>
        <taxon>Mameliella</taxon>
    </lineage>
</organism>
<dbReference type="InterPro" id="IPR009936">
    <property type="entry name" value="DUF1468"/>
</dbReference>
<reference evidence="3 4" key="1">
    <citation type="submission" date="2014-10" db="EMBL/GenBank/DDBJ databases">
        <title>Genome sequence of Ponticoccus sp. strain UMTAT08 isolated from clonal culture of toxic dinoflagellate Alexandrium tamiyavanichii.</title>
        <authorList>
            <person name="Gan H.Y."/>
            <person name="Muhd D.-D."/>
            <person name="Mohd Noor M.E."/>
            <person name="Yeong Y.S."/>
            <person name="Usup G."/>
        </authorList>
    </citation>
    <scope>NUCLEOTIDE SEQUENCE [LARGE SCALE GENOMIC DNA]</scope>
    <source>
        <strain evidence="3 4">UMTAT08</strain>
    </source>
</reference>
<protein>
    <recommendedName>
        <fullName evidence="2">DUF1468 domain-containing protein</fullName>
    </recommendedName>
</protein>
<dbReference type="EMBL" id="JSUQ01000018">
    <property type="protein sequence ID" value="KHQ51321.1"/>
    <property type="molecule type" value="Genomic_DNA"/>
</dbReference>
<dbReference type="Pfam" id="PF07331">
    <property type="entry name" value="TctB"/>
    <property type="match status" value="1"/>
</dbReference>
<proteinExistence type="predicted"/>
<dbReference type="Proteomes" id="UP000030960">
    <property type="component" value="Unassembled WGS sequence"/>
</dbReference>
<name>A0A0B3S3Q2_9RHOB</name>
<sequence>MYRKDYTDLVGGLLLVALGAGVSLVAIQHYPLGTLQRMGPGMFPAILGVVLGGLGILLALQALRRTGKRPDIRVFSPLFVLAGVASFALLITPAGLIPAIVSIVVISSLAELRIRPVSLALLCLALCLMAPLVFVVGLGLPIPLIRWPL</sequence>
<feature type="transmembrane region" description="Helical" evidence="1">
    <location>
        <begin position="119"/>
        <end position="142"/>
    </location>
</feature>
<evidence type="ECO:0000313" key="3">
    <source>
        <dbReference type="EMBL" id="KHQ51321.1"/>
    </source>
</evidence>
<gene>
    <name evidence="3" type="ORF">OA50_04102</name>
</gene>
<dbReference type="PATRIC" id="fig|1515334.3.peg.4135"/>
<feature type="transmembrane region" description="Helical" evidence="1">
    <location>
        <begin position="42"/>
        <end position="60"/>
    </location>
</feature>
<feature type="domain" description="DUF1468" evidence="2">
    <location>
        <begin position="10"/>
        <end position="143"/>
    </location>
</feature>
<feature type="transmembrane region" description="Helical" evidence="1">
    <location>
        <begin position="72"/>
        <end position="90"/>
    </location>
</feature>
<accession>A0A0B3S3Q2</accession>
<dbReference type="STRING" id="561184.SAMN05216376_11330"/>
<evidence type="ECO:0000256" key="1">
    <source>
        <dbReference type="SAM" id="Phobius"/>
    </source>
</evidence>
<dbReference type="RefSeq" id="WP_043144817.1">
    <property type="nucleotide sequence ID" value="NZ_JSUQ01000018.1"/>
</dbReference>
<keyword evidence="1" id="KW-0812">Transmembrane</keyword>
<keyword evidence="1" id="KW-1133">Transmembrane helix</keyword>
<dbReference type="OrthoDB" id="5186924at2"/>
<feature type="transmembrane region" description="Helical" evidence="1">
    <location>
        <begin position="12"/>
        <end position="30"/>
    </location>
</feature>